<sequence>DWTRANPDPVHGRPIATHNSVTPPFAEDSRGKKGSSPSTKPFFLGETFLRARADEGGDGEIFLLSRCDAGRRRRRNPSSWQGRTRPARWRIPTEMSTAPSQILHAVAARAQRAALFYLLPRSPSSSLLITSAFAPPLHPALRSAHSSSSRARVASLTHPRCSPEPQPRLRPLRWTGRVASTTTDDAGMDACMNGTAKKCITMDKQIDNFKRVRTLLEQQLGSTDMTNKLVSNLLFVFSCGGNDLINFFDNYYLLWVVIRPLGSGVGRVFYSANRRRGCFSRPC</sequence>
<evidence type="ECO:0000256" key="1">
    <source>
        <dbReference type="SAM" id="MobiDB-lite"/>
    </source>
</evidence>
<dbReference type="Proteomes" id="UP000652761">
    <property type="component" value="Unassembled WGS sequence"/>
</dbReference>
<dbReference type="AlphaFoldDB" id="A0A843XYW8"/>
<protein>
    <submittedName>
        <fullName evidence="2">Uncharacterized protein</fullName>
    </submittedName>
</protein>
<evidence type="ECO:0000313" key="3">
    <source>
        <dbReference type="Proteomes" id="UP000652761"/>
    </source>
</evidence>
<feature type="region of interest" description="Disordered" evidence="1">
    <location>
        <begin position="1"/>
        <end position="40"/>
    </location>
</feature>
<proteinExistence type="predicted"/>
<dbReference type="OrthoDB" id="1600564at2759"/>
<accession>A0A843XYW8</accession>
<name>A0A843XYW8_COLES</name>
<gene>
    <name evidence="2" type="ORF">Taro_056935</name>
</gene>
<evidence type="ECO:0000313" key="2">
    <source>
        <dbReference type="EMBL" id="MQM23865.1"/>
    </source>
</evidence>
<dbReference type="EMBL" id="NMUH01018343">
    <property type="protein sequence ID" value="MQM23865.1"/>
    <property type="molecule type" value="Genomic_DNA"/>
</dbReference>
<comment type="caution">
    <text evidence="2">The sequence shown here is derived from an EMBL/GenBank/DDBJ whole genome shotgun (WGS) entry which is preliminary data.</text>
</comment>
<feature type="non-terminal residue" evidence="2">
    <location>
        <position position="283"/>
    </location>
</feature>
<organism evidence="2 3">
    <name type="scientific">Colocasia esculenta</name>
    <name type="common">Wild taro</name>
    <name type="synonym">Arum esculentum</name>
    <dbReference type="NCBI Taxonomy" id="4460"/>
    <lineage>
        <taxon>Eukaryota</taxon>
        <taxon>Viridiplantae</taxon>
        <taxon>Streptophyta</taxon>
        <taxon>Embryophyta</taxon>
        <taxon>Tracheophyta</taxon>
        <taxon>Spermatophyta</taxon>
        <taxon>Magnoliopsida</taxon>
        <taxon>Liliopsida</taxon>
        <taxon>Araceae</taxon>
        <taxon>Aroideae</taxon>
        <taxon>Colocasieae</taxon>
        <taxon>Colocasia</taxon>
    </lineage>
</organism>
<reference evidence="2" key="1">
    <citation type="submission" date="2017-07" db="EMBL/GenBank/DDBJ databases">
        <title>Taro Niue Genome Assembly and Annotation.</title>
        <authorList>
            <person name="Atibalentja N."/>
            <person name="Keating K."/>
            <person name="Fields C.J."/>
        </authorList>
    </citation>
    <scope>NUCLEOTIDE SEQUENCE</scope>
    <source>
        <strain evidence="2">Niue_2</strain>
        <tissue evidence="2">Leaf</tissue>
    </source>
</reference>
<keyword evidence="3" id="KW-1185">Reference proteome</keyword>